<evidence type="ECO:0000313" key="1">
    <source>
        <dbReference type="EMBL" id="KAI9174124.1"/>
    </source>
</evidence>
<keyword evidence="2" id="KW-1185">Reference proteome</keyword>
<accession>A0AAD5NNE8</accession>
<dbReference type="Proteomes" id="UP001064489">
    <property type="component" value="Chromosome 8"/>
</dbReference>
<reference evidence="1" key="2">
    <citation type="submission" date="2023-02" db="EMBL/GenBank/DDBJ databases">
        <authorList>
            <person name="Swenson N.G."/>
            <person name="Wegrzyn J.L."/>
            <person name="Mcevoy S.L."/>
        </authorList>
    </citation>
    <scope>NUCLEOTIDE SEQUENCE</scope>
    <source>
        <strain evidence="1">91603</strain>
        <tissue evidence="1">Leaf</tissue>
    </source>
</reference>
<proteinExistence type="predicted"/>
<organism evidence="1 2">
    <name type="scientific">Acer negundo</name>
    <name type="common">Box elder</name>
    <dbReference type="NCBI Taxonomy" id="4023"/>
    <lineage>
        <taxon>Eukaryota</taxon>
        <taxon>Viridiplantae</taxon>
        <taxon>Streptophyta</taxon>
        <taxon>Embryophyta</taxon>
        <taxon>Tracheophyta</taxon>
        <taxon>Spermatophyta</taxon>
        <taxon>Magnoliopsida</taxon>
        <taxon>eudicotyledons</taxon>
        <taxon>Gunneridae</taxon>
        <taxon>Pentapetalae</taxon>
        <taxon>rosids</taxon>
        <taxon>malvids</taxon>
        <taxon>Sapindales</taxon>
        <taxon>Sapindaceae</taxon>
        <taxon>Hippocastanoideae</taxon>
        <taxon>Acereae</taxon>
        <taxon>Acer</taxon>
    </lineage>
</organism>
<protein>
    <submittedName>
        <fullName evidence="1">Uncharacterized protein</fullName>
    </submittedName>
</protein>
<evidence type="ECO:0000313" key="2">
    <source>
        <dbReference type="Proteomes" id="UP001064489"/>
    </source>
</evidence>
<comment type="caution">
    <text evidence="1">The sequence shown here is derived from an EMBL/GenBank/DDBJ whole genome shotgun (WGS) entry which is preliminary data.</text>
</comment>
<reference evidence="1" key="1">
    <citation type="journal article" date="2022" name="Plant J.">
        <title>Strategies of tolerance reflected in two North American maple genomes.</title>
        <authorList>
            <person name="McEvoy S.L."/>
            <person name="Sezen U.U."/>
            <person name="Trouern-Trend A."/>
            <person name="McMahon S.M."/>
            <person name="Schaberg P.G."/>
            <person name="Yang J."/>
            <person name="Wegrzyn J.L."/>
            <person name="Swenson N.G."/>
        </authorList>
    </citation>
    <scope>NUCLEOTIDE SEQUENCE</scope>
    <source>
        <strain evidence="1">91603</strain>
    </source>
</reference>
<name>A0AAD5NNE8_ACENE</name>
<sequence length="67" mass="7727">MSWWRVEPSHPFHAGGLPFLAGPQLQLQNIFNLHVAQMLRVVIHVMMVHHDQLQGLPFLMQGIDYTP</sequence>
<dbReference type="AlphaFoldDB" id="A0AAD5NNE8"/>
<dbReference type="EMBL" id="JAJSOW010000103">
    <property type="protein sequence ID" value="KAI9174124.1"/>
    <property type="molecule type" value="Genomic_DNA"/>
</dbReference>
<gene>
    <name evidence="1" type="ORF">LWI28_012250</name>
</gene>